<evidence type="ECO:0000313" key="2">
    <source>
        <dbReference type="EMBL" id="CUP12837.1"/>
    </source>
</evidence>
<dbReference type="Proteomes" id="UP000095544">
    <property type="component" value="Unassembled WGS sequence"/>
</dbReference>
<evidence type="ECO:0000256" key="1">
    <source>
        <dbReference type="SAM" id="Phobius"/>
    </source>
</evidence>
<sequence length="122" mass="13788">MYPNGGFRVFSDMHTWGNASAENHLDTDRSETGLYPYRQKLSWSKRAAGYIPVTDEEGEEGFIRIIGNAWYRRLLPVLAVLVCAALFLGGVWFAQKDEVAGLDKTAVSYHIETCVLLQRKTM</sequence>
<reference evidence="2 3" key="1">
    <citation type="submission" date="2015-09" db="EMBL/GenBank/DDBJ databases">
        <authorList>
            <consortium name="Pathogen Informatics"/>
        </authorList>
    </citation>
    <scope>NUCLEOTIDE SEQUENCE [LARGE SCALE GENOMIC DNA]</scope>
    <source>
        <strain evidence="2 3">2789STDY5834876</strain>
    </source>
</reference>
<keyword evidence="1" id="KW-0812">Transmembrane</keyword>
<gene>
    <name evidence="2" type="ORF">ERS852491_04341</name>
</gene>
<name>A0A174KS33_9FIRM</name>
<accession>A0A174KS33</accession>
<dbReference type="AlphaFoldDB" id="A0A174KS33"/>
<keyword evidence="1" id="KW-1133">Transmembrane helix</keyword>
<proteinExistence type="predicted"/>
<dbReference type="STRING" id="39482.ERS852491_04341"/>
<dbReference type="EMBL" id="CYZU01000059">
    <property type="protein sequence ID" value="CUP12837.1"/>
    <property type="molecule type" value="Genomic_DNA"/>
</dbReference>
<dbReference type="OrthoDB" id="2166499at2"/>
<dbReference type="RefSeq" id="WP_055154940.1">
    <property type="nucleotide sequence ID" value="NZ_CYZU01000059.1"/>
</dbReference>
<protein>
    <submittedName>
        <fullName evidence="2">Uncharacterized protein</fullName>
    </submittedName>
</protein>
<keyword evidence="1" id="KW-0472">Membrane</keyword>
<organism evidence="2 3">
    <name type="scientific">Faecalicatena contorta</name>
    <dbReference type="NCBI Taxonomy" id="39482"/>
    <lineage>
        <taxon>Bacteria</taxon>
        <taxon>Bacillati</taxon>
        <taxon>Bacillota</taxon>
        <taxon>Clostridia</taxon>
        <taxon>Lachnospirales</taxon>
        <taxon>Lachnospiraceae</taxon>
        <taxon>Faecalicatena</taxon>
    </lineage>
</organism>
<evidence type="ECO:0000313" key="3">
    <source>
        <dbReference type="Proteomes" id="UP000095544"/>
    </source>
</evidence>
<feature type="transmembrane region" description="Helical" evidence="1">
    <location>
        <begin position="74"/>
        <end position="94"/>
    </location>
</feature>